<protein>
    <submittedName>
        <fullName evidence="1">Uncharacterized protein DUF2772</fullName>
    </submittedName>
</protein>
<comment type="caution">
    <text evidence="1">The sequence shown here is derived from an EMBL/GenBank/DDBJ whole genome shotgun (WGS) entry which is preliminary data.</text>
</comment>
<dbReference type="AlphaFoldDB" id="A0A3D9KT92"/>
<name>A0A3D9KT92_9BACL</name>
<dbReference type="Proteomes" id="UP000256977">
    <property type="component" value="Unassembled WGS sequence"/>
</dbReference>
<dbReference type="OrthoDB" id="2599887at2"/>
<dbReference type="RefSeq" id="WP_116058841.1">
    <property type="nucleotide sequence ID" value="NZ_QRDZ01000001.1"/>
</dbReference>
<evidence type="ECO:0000313" key="1">
    <source>
        <dbReference type="EMBL" id="RED89399.1"/>
    </source>
</evidence>
<organism evidence="1 2">
    <name type="scientific">Cohnella phaseoli</name>
    <dbReference type="NCBI Taxonomy" id="456490"/>
    <lineage>
        <taxon>Bacteria</taxon>
        <taxon>Bacillati</taxon>
        <taxon>Bacillota</taxon>
        <taxon>Bacilli</taxon>
        <taxon>Bacillales</taxon>
        <taxon>Paenibacillaceae</taxon>
        <taxon>Cohnella</taxon>
    </lineage>
</organism>
<keyword evidence="2" id="KW-1185">Reference proteome</keyword>
<dbReference type="EMBL" id="QRDZ01000001">
    <property type="protein sequence ID" value="RED89399.1"/>
    <property type="molecule type" value="Genomic_DNA"/>
</dbReference>
<reference evidence="1 2" key="1">
    <citation type="submission" date="2018-07" db="EMBL/GenBank/DDBJ databases">
        <title>Genomic Encyclopedia of Type Strains, Phase III (KMG-III): the genomes of soil and plant-associated and newly described type strains.</title>
        <authorList>
            <person name="Whitman W."/>
        </authorList>
    </citation>
    <scope>NUCLEOTIDE SEQUENCE [LARGE SCALE GENOMIC DNA]</scope>
    <source>
        <strain evidence="1 2">CECT 7287</strain>
    </source>
</reference>
<proteinExistence type="predicted"/>
<evidence type="ECO:0000313" key="2">
    <source>
        <dbReference type="Proteomes" id="UP000256977"/>
    </source>
</evidence>
<accession>A0A3D9KT92</accession>
<sequence>MNHDCRSTVLLSLFVNTVSSSGIVQLGDGDNTDMTSQALAVQRAVANVQKDEFFFESYPLFYLPKLVPGAQVPVRFTSDSPFPVLRVGCIYSLGVSSSSTLRVGCSGPVQGISRIKHIRNFNQPGQEPEI</sequence>
<gene>
    <name evidence="1" type="ORF">DFP98_101375</name>
</gene>
<dbReference type="InterPro" id="IPR024496">
    <property type="entry name" value="Spore_germ_GerPE"/>
</dbReference>
<dbReference type="Pfam" id="PF10970">
    <property type="entry name" value="GerPE"/>
    <property type="match status" value="1"/>
</dbReference>